<keyword evidence="2" id="KW-1185">Reference proteome</keyword>
<protein>
    <submittedName>
        <fullName evidence="1">Uncharacterized protein</fullName>
    </submittedName>
</protein>
<dbReference type="Proteomes" id="UP000805193">
    <property type="component" value="Unassembled WGS sequence"/>
</dbReference>
<reference evidence="1 2" key="1">
    <citation type="journal article" date="2020" name="Cell">
        <title>Large-Scale Comparative Analyses of Tick Genomes Elucidate Their Genetic Diversity and Vector Capacities.</title>
        <authorList>
            <consortium name="Tick Genome and Microbiome Consortium (TIGMIC)"/>
            <person name="Jia N."/>
            <person name="Wang J."/>
            <person name="Shi W."/>
            <person name="Du L."/>
            <person name="Sun Y."/>
            <person name="Zhan W."/>
            <person name="Jiang J.F."/>
            <person name="Wang Q."/>
            <person name="Zhang B."/>
            <person name="Ji P."/>
            <person name="Bell-Sakyi L."/>
            <person name="Cui X.M."/>
            <person name="Yuan T.T."/>
            <person name="Jiang B.G."/>
            <person name="Yang W.F."/>
            <person name="Lam T.T."/>
            <person name="Chang Q.C."/>
            <person name="Ding S.J."/>
            <person name="Wang X.J."/>
            <person name="Zhu J.G."/>
            <person name="Ruan X.D."/>
            <person name="Zhao L."/>
            <person name="Wei J.T."/>
            <person name="Ye R.Z."/>
            <person name="Que T.C."/>
            <person name="Du C.H."/>
            <person name="Zhou Y.H."/>
            <person name="Cheng J.X."/>
            <person name="Dai P.F."/>
            <person name="Guo W.B."/>
            <person name="Han X.H."/>
            <person name="Huang E.J."/>
            <person name="Li L.F."/>
            <person name="Wei W."/>
            <person name="Gao Y.C."/>
            <person name="Liu J.Z."/>
            <person name="Shao H.Z."/>
            <person name="Wang X."/>
            <person name="Wang C.C."/>
            <person name="Yang T.C."/>
            <person name="Huo Q.B."/>
            <person name="Li W."/>
            <person name="Chen H.Y."/>
            <person name="Chen S.E."/>
            <person name="Zhou L.G."/>
            <person name="Ni X.B."/>
            <person name="Tian J.H."/>
            <person name="Sheng Y."/>
            <person name="Liu T."/>
            <person name="Pan Y.S."/>
            <person name="Xia L.Y."/>
            <person name="Li J."/>
            <person name="Zhao F."/>
            <person name="Cao W.C."/>
        </authorList>
    </citation>
    <scope>NUCLEOTIDE SEQUENCE [LARGE SCALE GENOMIC DNA]</scope>
    <source>
        <strain evidence="1">Iper-2018</strain>
    </source>
</reference>
<proteinExistence type="predicted"/>
<name>A0AC60P025_IXOPE</name>
<comment type="caution">
    <text evidence="1">The sequence shown here is derived from an EMBL/GenBank/DDBJ whole genome shotgun (WGS) entry which is preliminary data.</text>
</comment>
<evidence type="ECO:0000313" key="1">
    <source>
        <dbReference type="EMBL" id="KAG0412696.1"/>
    </source>
</evidence>
<evidence type="ECO:0000313" key="2">
    <source>
        <dbReference type="Proteomes" id="UP000805193"/>
    </source>
</evidence>
<sequence length="480" mass="53193">MISVFDWYLGCYEQLEACSLSDALVDLTGGAAEILELSSYARDPMLRDALFAKMVAAGEAHSLLCCAISVDRLEEMGERTERGLLKGHAYAVTGARSVELGRGGLATLLGGSGQRLSMVRLRSPWLSGTWTGPFGQGSAEWSRTSSADRDKLGLVLKEDGDFWMTLEDFVGSFTDMSICHLVRSGWFQLGRTLVEQSFFGEWTVGERGTPLDRAGGCINHRDSFLRNPQYRLDVTGDEGMLLVYLLQSNLTEQEGLGENMVIGFHIMQVEVNRLFRVHVLKPKACSSEYVRSRGVFLECSLKRGRYVLLPTTFEPGLPGRFLLRLFSERSLDAKELLKDVPSAKLLPCQSTPCLATIVHIIGAKNLEKQDLFGTADPYCVVMCEGQSVRSGICHETLDPVWNLSAIFYRKDSSSTIKIQVWSSNVMMDTYMAKAYVEAPPHTDHVLREVPLVGHKKRPDDGARLGTLTLELTTTDDLLAV</sequence>
<organism evidence="1 2">
    <name type="scientific">Ixodes persulcatus</name>
    <name type="common">Taiga tick</name>
    <dbReference type="NCBI Taxonomy" id="34615"/>
    <lineage>
        <taxon>Eukaryota</taxon>
        <taxon>Metazoa</taxon>
        <taxon>Ecdysozoa</taxon>
        <taxon>Arthropoda</taxon>
        <taxon>Chelicerata</taxon>
        <taxon>Arachnida</taxon>
        <taxon>Acari</taxon>
        <taxon>Parasitiformes</taxon>
        <taxon>Ixodida</taxon>
        <taxon>Ixodoidea</taxon>
        <taxon>Ixodidae</taxon>
        <taxon>Ixodinae</taxon>
        <taxon>Ixodes</taxon>
    </lineage>
</organism>
<dbReference type="EMBL" id="JABSTQ010011330">
    <property type="protein sequence ID" value="KAG0412696.1"/>
    <property type="molecule type" value="Genomic_DNA"/>
</dbReference>
<accession>A0AC60P025</accession>
<gene>
    <name evidence="1" type="ORF">HPB47_010180</name>
</gene>